<accession>A0A2M9F0H4</accession>
<organism evidence="4 5">
    <name type="scientific">Chryseomicrobium excrementi</name>
    <dbReference type="NCBI Taxonomy" id="2041346"/>
    <lineage>
        <taxon>Bacteria</taxon>
        <taxon>Bacillati</taxon>
        <taxon>Bacillota</taxon>
        <taxon>Bacilli</taxon>
        <taxon>Bacillales</taxon>
        <taxon>Caryophanaceae</taxon>
        <taxon>Chryseomicrobium</taxon>
    </lineage>
</organism>
<dbReference type="PROSITE" id="PS50983">
    <property type="entry name" value="FE_B12_PBP"/>
    <property type="match status" value="1"/>
</dbReference>
<dbReference type="InterPro" id="IPR050902">
    <property type="entry name" value="ABC_Transporter_SBP"/>
</dbReference>
<dbReference type="InterPro" id="IPR054828">
    <property type="entry name" value="Vit_B12_bind_prot"/>
</dbReference>
<feature type="domain" description="Fe/B12 periplasmic-binding" evidence="3">
    <location>
        <begin position="53"/>
        <end position="306"/>
    </location>
</feature>
<dbReference type="OrthoDB" id="9816357at2"/>
<proteinExistence type="inferred from homology"/>
<dbReference type="PANTHER" id="PTHR30535:SF34">
    <property type="entry name" value="MOLYBDATE-BINDING PROTEIN MOLA"/>
    <property type="match status" value="1"/>
</dbReference>
<evidence type="ECO:0000313" key="5">
    <source>
        <dbReference type="Proteomes" id="UP000228680"/>
    </source>
</evidence>
<dbReference type="InterPro" id="IPR002491">
    <property type="entry name" value="ABC_transptr_periplasmic_BD"/>
</dbReference>
<sequence length="306" mass="33403">MKKWLTAAAALTLFLAGCQQQESSQAVEQPESTEYTVTDDRGEDVTLPDVPETIVSLQPSNTEILFDLGVGDKVVGVTEFDTYPAEAADIERISDSMTINAERIIELDPDVVIAYTIGDDLQIAPLEEAGIPVFVIETAATFEDVYGDIEQIATVVGQEERGDELVDEIKAQIDGVTEKVASLETKKLTYFEISPAPDIWSAGEGSFQQEILKAAGIENVFADQQGWFNVSAESIIEKNPEVILTTVNYVEDPIGEIKSRPAFDSITAVKEDAIFQVDSDIMSRPATRIGEAVELAAKTVYPELFK</sequence>
<keyword evidence="5" id="KW-1185">Reference proteome</keyword>
<dbReference type="PROSITE" id="PS51257">
    <property type="entry name" value="PROKAR_LIPOPROTEIN"/>
    <property type="match status" value="1"/>
</dbReference>
<dbReference type="CDD" id="cd01143">
    <property type="entry name" value="YvrC"/>
    <property type="match status" value="1"/>
</dbReference>
<dbReference type="RefSeq" id="WP_100353502.1">
    <property type="nucleotide sequence ID" value="NZ_PCGR01000002.1"/>
</dbReference>
<dbReference type="AlphaFoldDB" id="A0A2M9F0H4"/>
<dbReference type="GO" id="GO:0071281">
    <property type="term" value="P:cellular response to iron ion"/>
    <property type="evidence" value="ECO:0007669"/>
    <property type="project" value="TreeGrafter"/>
</dbReference>
<protein>
    <submittedName>
        <fullName evidence="4">Cobalamin-binding protein</fullName>
    </submittedName>
</protein>
<evidence type="ECO:0000256" key="1">
    <source>
        <dbReference type="ARBA" id="ARBA00008814"/>
    </source>
</evidence>
<dbReference type="NCBIfam" id="NF038402">
    <property type="entry name" value="TroA_like"/>
    <property type="match status" value="1"/>
</dbReference>
<evidence type="ECO:0000259" key="3">
    <source>
        <dbReference type="PROSITE" id="PS50983"/>
    </source>
</evidence>
<dbReference type="SUPFAM" id="SSF53807">
    <property type="entry name" value="Helical backbone' metal receptor"/>
    <property type="match status" value="1"/>
</dbReference>
<keyword evidence="2" id="KW-0732">Signal</keyword>
<gene>
    <name evidence="4" type="ORF">CQS04_07315</name>
</gene>
<comment type="caution">
    <text evidence="4">The sequence shown here is derived from an EMBL/GenBank/DDBJ whole genome shotgun (WGS) entry which is preliminary data.</text>
</comment>
<reference evidence="4 5" key="1">
    <citation type="submission" date="2017-10" db="EMBL/GenBank/DDBJ databases">
        <title>Draft genome of Chryseomicrobium casticus sp. nov.</title>
        <authorList>
            <person name="Chakraborty R."/>
            <person name="Saha T."/>
        </authorList>
    </citation>
    <scope>NUCLEOTIDE SEQUENCE [LARGE SCALE GENOMIC DNA]</scope>
    <source>
        <strain evidence="4 5">ET03</strain>
    </source>
</reference>
<dbReference type="PANTHER" id="PTHR30535">
    <property type="entry name" value="VITAMIN B12-BINDING PROTEIN"/>
    <property type="match status" value="1"/>
</dbReference>
<dbReference type="Gene3D" id="3.40.50.1980">
    <property type="entry name" value="Nitrogenase molybdenum iron protein domain"/>
    <property type="match status" value="2"/>
</dbReference>
<dbReference type="Proteomes" id="UP000228680">
    <property type="component" value="Unassembled WGS sequence"/>
</dbReference>
<dbReference type="Pfam" id="PF01497">
    <property type="entry name" value="Peripla_BP_2"/>
    <property type="match status" value="1"/>
</dbReference>
<evidence type="ECO:0000256" key="2">
    <source>
        <dbReference type="ARBA" id="ARBA00022729"/>
    </source>
</evidence>
<evidence type="ECO:0000313" key="4">
    <source>
        <dbReference type="EMBL" id="PJK16956.1"/>
    </source>
</evidence>
<dbReference type="EMBL" id="PCGR01000002">
    <property type="protein sequence ID" value="PJK16956.1"/>
    <property type="molecule type" value="Genomic_DNA"/>
</dbReference>
<name>A0A2M9F0H4_9BACL</name>
<comment type="similarity">
    <text evidence="1">Belongs to the bacterial solute-binding protein 8 family.</text>
</comment>